<dbReference type="RefSeq" id="WP_252082798.1">
    <property type="nucleotide sequence ID" value="NZ_CP092418.1"/>
</dbReference>
<name>A0ABY4V858_9GAMM</name>
<gene>
    <name evidence="1" type="ORF">MJO52_15365</name>
</gene>
<accession>A0ABY4V858</accession>
<evidence type="ECO:0000313" key="1">
    <source>
        <dbReference type="EMBL" id="USD20443.1"/>
    </source>
</evidence>
<dbReference type="EMBL" id="CP092418">
    <property type="protein sequence ID" value="USD20443.1"/>
    <property type="molecule type" value="Genomic_DNA"/>
</dbReference>
<dbReference type="Proteomes" id="UP001055658">
    <property type="component" value="Chromosome"/>
</dbReference>
<sequence>MIKIKPFLVAVISTLLLILIYIVSAYSAESKVKDIGRNMGLVPLALERVEMSVSRGF</sequence>
<evidence type="ECO:0000313" key="2">
    <source>
        <dbReference type="Proteomes" id="UP001055658"/>
    </source>
</evidence>
<organism evidence="1 2">
    <name type="scientific">Microbulbifer variabilis</name>
    <dbReference type="NCBI Taxonomy" id="266805"/>
    <lineage>
        <taxon>Bacteria</taxon>
        <taxon>Pseudomonadati</taxon>
        <taxon>Pseudomonadota</taxon>
        <taxon>Gammaproteobacteria</taxon>
        <taxon>Cellvibrionales</taxon>
        <taxon>Microbulbiferaceae</taxon>
        <taxon>Microbulbifer</taxon>
    </lineage>
</organism>
<proteinExistence type="predicted"/>
<keyword evidence="2" id="KW-1185">Reference proteome</keyword>
<evidence type="ECO:0008006" key="3">
    <source>
        <dbReference type="Google" id="ProtNLM"/>
    </source>
</evidence>
<protein>
    <recommendedName>
        <fullName evidence="3">Methyl-accepting chemotaxis protein</fullName>
    </recommendedName>
</protein>
<reference evidence="1" key="1">
    <citation type="submission" date="2022-02" db="EMBL/GenBank/DDBJ databases">
        <title>Coral-associated bacteria.</title>
        <authorList>
            <person name="Tang K."/>
            <person name="Wang X."/>
        </authorList>
    </citation>
    <scope>NUCLEOTIDE SEQUENCE</scope>
    <source>
        <strain evidence="1">SCSIO 43006</strain>
    </source>
</reference>